<keyword evidence="1" id="KW-0479">Metal-binding</keyword>
<dbReference type="AlphaFoldDB" id="A0A0B7MP11"/>
<dbReference type="OrthoDB" id="2264205at2759"/>
<keyword evidence="1" id="KW-0863">Zinc-finger</keyword>
<evidence type="ECO:0000313" key="5">
    <source>
        <dbReference type="Proteomes" id="UP000054107"/>
    </source>
</evidence>
<feature type="compositionally biased region" description="Low complexity" evidence="2">
    <location>
        <begin position="166"/>
        <end position="177"/>
    </location>
</feature>
<keyword evidence="1" id="KW-0862">Zinc</keyword>
<dbReference type="GO" id="GO:0008270">
    <property type="term" value="F:zinc ion binding"/>
    <property type="evidence" value="ECO:0007669"/>
    <property type="project" value="UniProtKB-KW"/>
</dbReference>
<accession>A0A0B7MP11</accession>
<feature type="region of interest" description="Disordered" evidence="2">
    <location>
        <begin position="82"/>
        <end position="214"/>
    </location>
</feature>
<feature type="compositionally biased region" description="Basic residues" evidence="2">
    <location>
        <begin position="82"/>
        <end position="93"/>
    </location>
</feature>
<keyword evidence="5" id="KW-1185">Reference proteome</keyword>
<dbReference type="InterPro" id="IPR001878">
    <property type="entry name" value="Znf_CCHC"/>
</dbReference>
<evidence type="ECO:0000313" key="4">
    <source>
        <dbReference type="EMBL" id="CEP06837.1"/>
    </source>
</evidence>
<evidence type="ECO:0000256" key="2">
    <source>
        <dbReference type="SAM" id="MobiDB-lite"/>
    </source>
</evidence>
<feature type="compositionally biased region" description="Acidic residues" evidence="2">
    <location>
        <begin position="184"/>
        <end position="196"/>
    </location>
</feature>
<dbReference type="EMBL" id="LN718756">
    <property type="protein sequence ID" value="CEP06837.1"/>
    <property type="molecule type" value="Genomic_DNA"/>
</dbReference>
<dbReference type="Proteomes" id="UP000054107">
    <property type="component" value="Unassembled WGS sequence"/>
</dbReference>
<gene>
    <name evidence="4" type="primary">PARPA_00089.1 scaffold 263</name>
</gene>
<sequence length="243" mass="27688">MVSSWTLGSRYAMIQQLEGQSYLQLSHTLALGQDQEEDLCHATFPEMPNWCRYCHDEGYTKFKFRKSLAHIICYNCNRHGHRQAKCDRPKRKGSNFPPAKKQKILSPPSEEASKLSWAPGGSRDQVSHQSPTSKEVGPSQFPAAVKPTTSTPMHHGKDQSGNKADQQQSDMQQYKQQFTITEEDRSDDGMETDSDSAEYHPSSTDDEKDEDDNTMKMKNPILMNLRCLLKTNRSMEYFTTAQV</sequence>
<evidence type="ECO:0000259" key="3">
    <source>
        <dbReference type="PROSITE" id="PS50158"/>
    </source>
</evidence>
<evidence type="ECO:0000256" key="1">
    <source>
        <dbReference type="PROSITE-ProRule" id="PRU00047"/>
    </source>
</evidence>
<dbReference type="GO" id="GO:0003676">
    <property type="term" value="F:nucleic acid binding"/>
    <property type="evidence" value="ECO:0007669"/>
    <property type="project" value="InterPro"/>
</dbReference>
<name>A0A0B7MP11_9FUNG</name>
<reference evidence="4 5" key="1">
    <citation type="submission" date="2014-09" db="EMBL/GenBank/DDBJ databases">
        <authorList>
            <person name="Ellenberger Sabrina"/>
        </authorList>
    </citation>
    <scope>NUCLEOTIDE SEQUENCE [LARGE SCALE GENOMIC DNA]</scope>
    <source>
        <strain evidence="4 5">CBS 412.66</strain>
    </source>
</reference>
<organism evidence="4 5">
    <name type="scientific">Parasitella parasitica</name>
    <dbReference type="NCBI Taxonomy" id="35722"/>
    <lineage>
        <taxon>Eukaryota</taxon>
        <taxon>Fungi</taxon>
        <taxon>Fungi incertae sedis</taxon>
        <taxon>Mucoromycota</taxon>
        <taxon>Mucoromycotina</taxon>
        <taxon>Mucoromycetes</taxon>
        <taxon>Mucorales</taxon>
        <taxon>Mucorineae</taxon>
        <taxon>Mucoraceae</taxon>
        <taxon>Parasitella</taxon>
    </lineage>
</organism>
<proteinExistence type="predicted"/>
<protein>
    <recommendedName>
        <fullName evidence="3">CCHC-type domain-containing protein</fullName>
    </recommendedName>
</protein>
<dbReference type="PROSITE" id="PS50158">
    <property type="entry name" value="ZF_CCHC"/>
    <property type="match status" value="1"/>
</dbReference>
<feature type="domain" description="CCHC-type" evidence="3">
    <location>
        <begin position="73"/>
        <end position="86"/>
    </location>
</feature>